<dbReference type="OrthoDB" id="2427080at2759"/>
<organism evidence="2 3">
    <name type="scientific">Gigaspora margarita</name>
    <dbReference type="NCBI Taxonomy" id="4874"/>
    <lineage>
        <taxon>Eukaryota</taxon>
        <taxon>Fungi</taxon>
        <taxon>Fungi incertae sedis</taxon>
        <taxon>Mucoromycota</taxon>
        <taxon>Glomeromycotina</taxon>
        <taxon>Glomeromycetes</taxon>
        <taxon>Diversisporales</taxon>
        <taxon>Gigasporaceae</taxon>
        <taxon>Gigaspora</taxon>
    </lineage>
</organism>
<keyword evidence="1" id="KW-0812">Transmembrane</keyword>
<dbReference type="AlphaFoldDB" id="A0A8H3X454"/>
<keyword evidence="3" id="KW-1185">Reference proteome</keyword>
<proteinExistence type="predicted"/>
<feature type="unsure residue" description="I or L" evidence="2">
    <location>
        <position position="118"/>
    </location>
</feature>
<evidence type="ECO:0000256" key="1">
    <source>
        <dbReference type="SAM" id="Phobius"/>
    </source>
</evidence>
<sequence>MEVSIASSKVHQHDVLICKQKTSSTFASTVNCRINNPHMSDPPSSLLIIFFFLLINFFGGMYKTWVVYTAVYGTKKAYTISPLAHLERVLNNPTIMPKLYFWHGVIRYEKDEFWHGNLWQDSPLFGEHAIRRNNEVSMNVICKVFKILNLTNDGYSYPIELFV</sequence>
<dbReference type="EMBL" id="WTPW01001960">
    <property type="protein sequence ID" value="KAF0404942.1"/>
    <property type="molecule type" value="Genomic_DNA"/>
</dbReference>
<gene>
    <name evidence="2" type="ORF">F8M41_008993</name>
</gene>
<comment type="caution">
    <text evidence="2">The sequence shown here is derived from an EMBL/GenBank/DDBJ whole genome shotgun (WGS) entry which is preliminary data.</text>
</comment>
<accession>A0A8H3X454</accession>
<feature type="transmembrane region" description="Helical" evidence="1">
    <location>
        <begin position="46"/>
        <end position="68"/>
    </location>
</feature>
<name>A0A8H3X454_GIGMA</name>
<evidence type="ECO:0000313" key="3">
    <source>
        <dbReference type="Proteomes" id="UP000439903"/>
    </source>
</evidence>
<reference evidence="2 3" key="1">
    <citation type="journal article" date="2019" name="Environ. Microbiol.">
        <title>At the nexus of three kingdoms: the genome of the mycorrhizal fungus Gigaspora margarita provides insights into plant, endobacterial and fungal interactions.</title>
        <authorList>
            <person name="Venice F."/>
            <person name="Ghignone S."/>
            <person name="Salvioli di Fossalunga A."/>
            <person name="Amselem J."/>
            <person name="Novero M."/>
            <person name="Xianan X."/>
            <person name="Sedzielewska Toro K."/>
            <person name="Morin E."/>
            <person name="Lipzen A."/>
            <person name="Grigoriev I.V."/>
            <person name="Henrissat B."/>
            <person name="Martin F.M."/>
            <person name="Bonfante P."/>
        </authorList>
    </citation>
    <scope>NUCLEOTIDE SEQUENCE [LARGE SCALE GENOMIC DNA]</scope>
    <source>
        <strain evidence="2 3">BEG34</strain>
    </source>
</reference>
<dbReference type="Proteomes" id="UP000439903">
    <property type="component" value="Unassembled WGS sequence"/>
</dbReference>
<protein>
    <submittedName>
        <fullName evidence="2">Uncharacterized protein</fullName>
    </submittedName>
</protein>
<keyword evidence="1" id="KW-1133">Transmembrane helix</keyword>
<keyword evidence="1" id="KW-0472">Membrane</keyword>
<evidence type="ECO:0000313" key="2">
    <source>
        <dbReference type="EMBL" id="KAF0404942.1"/>
    </source>
</evidence>